<keyword evidence="2" id="KW-1185">Reference proteome</keyword>
<sequence>MGAFQDQELEEEPVVVHRPPPFEIVVILVEGVAAGPRAALSRNFSHVPLLHEKVVLSKRSRR</sequence>
<gene>
    <name evidence="1" type="ORF">GMLC_16680</name>
</gene>
<evidence type="ECO:0000313" key="2">
    <source>
        <dbReference type="Proteomes" id="UP000587586"/>
    </source>
</evidence>
<dbReference type="AlphaFoldDB" id="A0A6V8NA03"/>
<evidence type="ECO:0000313" key="1">
    <source>
        <dbReference type="EMBL" id="GFO68089.1"/>
    </source>
</evidence>
<accession>A0A6V8NA03</accession>
<comment type="caution">
    <text evidence="1">The sequence shown here is derived from an EMBL/GenBank/DDBJ whole genome shotgun (WGS) entry which is preliminary data.</text>
</comment>
<proteinExistence type="predicted"/>
<dbReference type="EMBL" id="BLXZ01000003">
    <property type="protein sequence ID" value="GFO68089.1"/>
    <property type="molecule type" value="Genomic_DNA"/>
</dbReference>
<organism evidence="1 2">
    <name type="scientific">Geomonas limicola</name>
    <dbReference type="NCBI Taxonomy" id="2740186"/>
    <lineage>
        <taxon>Bacteria</taxon>
        <taxon>Pseudomonadati</taxon>
        <taxon>Thermodesulfobacteriota</taxon>
        <taxon>Desulfuromonadia</taxon>
        <taxon>Geobacterales</taxon>
        <taxon>Geobacteraceae</taxon>
        <taxon>Geomonas</taxon>
    </lineage>
</organism>
<dbReference type="Proteomes" id="UP000587586">
    <property type="component" value="Unassembled WGS sequence"/>
</dbReference>
<name>A0A6V8NA03_9BACT</name>
<reference evidence="2" key="1">
    <citation type="submission" date="2020-06" db="EMBL/GenBank/DDBJ databases">
        <title>Draft genomic sequecing of Geomonas sp. Red745.</title>
        <authorList>
            <person name="Itoh H."/>
            <person name="Xu Z.X."/>
            <person name="Ushijima N."/>
            <person name="Masuda Y."/>
            <person name="Shiratori Y."/>
            <person name="Senoo K."/>
        </authorList>
    </citation>
    <scope>NUCLEOTIDE SEQUENCE [LARGE SCALE GENOMIC DNA]</scope>
    <source>
        <strain evidence="2">Red745</strain>
    </source>
</reference>
<protein>
    <submittedName>
        <fullName evidence="1">Uncharacterized protein</fullName>
    </submittedName>
</protein>